<sequence>MHSMLRVSHRVMDQEEEKPNSQTDCGGKASNDAMSVVVIETRLMNQTTIKRSTTDDCVGIFKGQAMCLAMKQGLFPDSVYFPHQFATIMGGFCPTPVTGSRRILAAS</sequence>
<evidence type="ECO:0000313" key="3">
    <source>
        <dbReference type="Proteomes" id="UP001194746"/>
    </source>
</evidence>
<comment type="caution">
    <text evidence="2">The sequence shown here is derived from an EMBL/GenBank/DDBJ whole genome shotgun (WGS) entry which is preliminary data.</text>
</comment>
<feature type="compositionally biased region" description="Basic and acidic residues" evidence="1">
    <location>
        <begin position="10"/>
        <end position="19"/>
    </location>
</feature>
<protein>
    <submittedName>
        <fullName evidence="2">Uncharacterized protein</fullName>
    </submittedName>
</protein>
<accession>A0AAD4CT02</accession>
<evidence type="ECO:0000313" key="2">
    <source>
        <dbReference type="EMBL" id="KAF9891937.1"/>
    </source>
</evidence>
<dbReference type="AlphaFoldDB" id="A0AAD4CT02"/>
<feature type="region of interest" description="Disordered" evidence="1">
    <location>
        <begin position="1"/>
        <end position="29"/>
    </location>
</feature>
<gene>
    <name evidence="2" type="ORF">FE257_002900</name>
</gene>
<dbReference type="Proteomes" id="UP001194746">
    <property type="component" value="Unassembled WGS sequence"/>
</dbReference>
<reference evidence="2" key="2">
    <citation type="submission" date="2020-02" db="EMBL/GenBank/DDBJ databases">
        <authorList>
            <person name="Gilchrist C.L.M."/>
            <person name="Chooi Y.-H."/>
        </authorList>
    </citation>
    <scope>NUCLEOTIDE SEQUENCE</scope>
    <source>
        <strain evidence="2">MST-FP2251</strain>
    </source>
</reference>
<organism evidence="2 3">
    <name type="scientific">Aspergillus nanangensis</name>
    <dbReference type="NCBI Taxonomy" id="2582783"/>
    <lineage>
        <taxon>Eukaryota</taxon>
        <taxon>Fungi</taxon>
        <taxon>Dikarya</taxon>
        <taxon>Ascomycota</taxon>
        <taxon>Pezizomycotina</taxon>
        <taxon>Eurotiomycetes</taxon>
        <taxon>Eurotiomycetidae</taxon>
        <taxon>Eurotiales</taxon>
        <taxon>Aspergillaceae</taxon>
        <taxon>Aspergillus</taxon>
        <taxon>Aspergillus subgen. Circumdati</taxon>
    </lineage>
</organism>
<keyword evidence="3" id="KW-1185">Reference proteome</keyword>
<name>A0AAD4CT02_ASPNN</name>
<evidence type="ECO:0000256" key="1">
    <source>
        <dbReference type="SAM" id="MobiDB-lite"/>
    </source>
</evidence>
<dbReference type="EMBL" id="VCAU01000015">
    <property type="protein sequence ID" value="KAF9891937.1"/>
    <property type="molecule type" value="Genomic_DNA"/>
</dbReference>
<reference evidence="2" key="1">
    <citation type="journal article" date="2019" name="Beilstein J. Org. Chem.">
        <title>Nanangenines: drimane sesquiterpenoids as the dominant metabolite cohort of a novel Australian fungus, Aspergillus nanangensis.</title>
        <authorList>
            <person name="Lacey H.J."/>
            <person name="Gilchrist C.L.M."/>
            <person name="Crombie A."/>
            <person name="Kalaitzis J.A."/>
            <person name="Vuong D."/>
            <person name="Rutledge P.J."/>
            <person name="Turner P."/>
            <person name="Pitt J.I."/>
            <person name="Lacey E."/>
            <person name="Chooi Y.H."/>
            <person name="Piggott A.M."/>
        </authorList>
    </citation>
    <scope>NUCLEOTIDE SEQUENCE</scope>
    <source>
        <strain evidence="2">MST-FP2251</strain>
    </source>
</reference>
<proteinExistence type="predicted"/>